<keyword evidence="3" id="KW-0808">Transferase</keyword>
<feature type="domain" description="Glycosyl transferase family 1" evidence="1">
    <location>
        <begin position="224"/>
        <end position="393"/>
    </location>
</feature>
<sequence length="420" mass="48181">MKQPLKIAFVVGTFPVVSQTFIVNQINALIDEGHDVNLYAYKKGELHTLHTSLHKHNLLNKVTYLKKNNPNHGIRFLEFLTWTLKHFFKIRWKRYFKTLNIFKYGKEAFLLSIFFAMEWSLIEDEFDIIHVHFAHNAKLISYLKSLGLFPEHTKLMTTLHGYDLIPSKSEFYKENYHTIFEQTNMFTVNSVYLKEQLLSVQPQLKHVAVLPVGLDTAYFTKTEQAVDNKFFDILFCGRLIKLKGPEIAILVLERLVQKGHTNVRLNIIGDGVLYDDIKQNIKDKKLETYVKLKGELTQDSIKNEMDNADVLIMPGIADPETGQMEAQGLVIQEAQAMELPVVVSDAGGMKYGVLPNESGFVVKANAIDAFVEALEQLIVDDNLRLRMGKKGAEFVREHFDNAILAKQLIDMYHMTLETNT</sequence>
<evidence type="ECO:0000313" key="4">
    <source>
        <dbReference type="Proteomes" id="UP001203687"/>
    </source>
</evidence>
<evidence type="ECO:0000259" key="1">
    <source>
        <dbReference type="Pfam" id="PF00534"/>
    </source>
</evidence>
<dbReference type="SUPFAM" id="SSF53756">
    <property type="entry name" value="UDP-Glycosyltransferase/glycogen phosphorylase"/>
    <property type="match status" value="1"/>
</dbReference>
<evidence type="ECO:0000313" key="3">
    <source>
        <dbReference type="EMBL" id="MCK8479566.1"/>
    </source>
</evidence>
<dbReference type="EC" id="2.4.-.-" evidence="3"/>
<dbReference type="EMBL" id="JALPQF010000002">
    <property type="protein sequence ID" value="MCK8479566.1"/>
    <property type="molecule type" value="Genomic_DNA"/>
</dbReference>
<dbReference type="InterPro" id="IPR050194">
    <property type="entry name" value="Glycosyltransferase_grp1"/>
</dbReference>
<dbReference type="InterPro" id="IPR001296">
    <property type="entry name" value="Glyco_trans_1"/>
</dbReference>
<name>A0ABT0H5A2_9FLAO</name>
<feature type="domain" description="Glycosyltransferase subfamily 4-like N-terminal" evidence="2">
    <location>
        <begin position="19"/>
        <end position="217"/>
    </location>
</feature>
<gene>
    <name evidence="3" type="ORF">MUY34_02980</name>
</gene>
<reference evidence="3" key="1">
    <citation type="submission" date="2022-04" db="EMBL/GenBank/DDBJ databases">
        <authorList>
            <person name="Ren T."/>
        </authorList>
    </citation>
    <scope>NUCLEOTIDE SEQUENCE</scope>
    <source>
        <strain evidence="3">F63249</strain>
    </source>
</reference>
<dbReference type="Pfam" id="PF00534">
    <property type="entry name" value="Glycos_transf_1"/>
    <property type="match status" value="1"/>
</dbReference>
<dbReference type="PANTHER" id="PTHR45947:SF3">
    <property type="entry name" value="SULFOQUINOVOSYL TRANSFERASE SQD2"/>
    <property type="match status" value="1"/>
</dbReference>
<dbReference type="Pfam" id="PF13439">
    <property type="entry name" value="Glyco_transf_4"/>
    <property type="match status" value="1"/>
</dbReference>
<dbReference type="RefSeq" id="WP_248411862.1">
    <property type="nucleotide sequence ID" value="NZ_JALPQF010000002.1"/>
</dbReference>
<evidence type="ECO:0000259" key="2">
    <source>
        <dbReference type="Pfam" id="PF13439"/>
    </source>
</evidence>
<comment type="caution">
    <text evidence="3">The sequence shown here is derived from an EMBL/GenBank/DDBJ whole genome shotgun (WGS) entry which is preliminary data.</text>
</comment>
<proteinExistence type="predicted"/>
<dbReference type="GO" id="GO:0016757">
    <property type="term" value="F:glycosyltransferase activity"/>
    <property type="evidence" value="ECO:0007669"/>
    <property type="project" value="UniProtKB-KW"/>
</dbReference>
<organism evidence="3 4">
    <name type="scientific">Psychroserpens algicola</name>
    <dbReference type="NCBI Taxonomy" id="1719034"/>
    <lineage>
        <taxon>Bacteria</taxon>
        <taxon>Pseudomonadati</taxon>
        <taxon>Bacteroidota</taxon>
        <taxon>Flavobacteriia</taxon>
        <taxon>Flavobacteriales</taxon>
        <taxon>Flavobacteriaceae</taxon>
        <taxon>Psychroserpens</taxon>
    </lineage>
</organism>
<dbReference type="InterPro" id="IPR028098">
    <property type="entry name" value="Glyco_trans_4-like_N"/>
</dbReference>
<dbReference type="Gene3D" id="3.40.50.2000">
    <property type="entry name" value="Glycogen Phosphorylase B"/>
    <property type="match status" value="2"/>
</dbReference>
<keyword evidence="4" id="KW-1185">Reference proteome</keyword>
<dbReference type="PANTHER" id="PTHR45947">
    <property type="entry name" value="SULFOQUINOVOSYL TRANSFERASE SQD2"/>
    <property type="match status" value="1"/>
</dbReference>
<protein>
    <submittedName>
        <fullName evidence="3">Glycosyltransferase</fullName>
        <ecNumber evidence="3">2.4.-.-</ecNumber>
    </submittedName>
</protein>
<keyword evidence="3" id="KW-0328">Glycosyltransferase</keyword>
<dbReference type="Proteomes" id="UP001203687">
    <property type="component" value="Unassembled WGS sequence"/>
</dbReference>
<accession>A0ABT0H5A2</accession>